<gene>
    <name evidence="2" type="ORF">GMARGA_LOCUS42314</name>
</gene>
<dbReference type="EMBL" id="CAJVQB010124948">
    <property type="protein sequence ID" value="CAG8853493.1"/>
    <property type="molecule type" value="Genomic_DNA"/>
</dbReference>
<evidence type="ECO:0000256" key="1">
    <source>
        <dbReference type="SAM" id="MobiDB-lite"/>
    </source>
</evidence>
<comment type="caution">
    <text evidence="2">The sequence shown here is derived from an EMBL/GenBank/DDBJ whole genome shotgun (WGS) entry which is preliminary data.</text>
</comment>
<feature type="non-terminal residue" evidence="2">
    <location>
        <position position="1"/>
    </location>
</feature>
<evidence type="ECO:0000313" key="3">
    <source>
        <dbReference type="Proteomes" id="UP000789901"/>
    </source>
</evidence>
<reference evidence="2 3" key="1">
    <citation type="submission" date="2021-06" db="EMBL/GenBank/DDBJ databases">
        <authorList>
            <person name="Kallberg Y."/>
            <person name="Tangrot J."/>
            <person name="Rosling A."/>
        </authorList>
    </citation>
    <scope>NUCLEOTIDE SEQUENCE [LARGE SCALE GENOMIC DNA]</scope>
    <source>
        <strain evidence="2 3">120-4 pot B 10/14</strain>
    </source>
</reference>
<accession>A0ABN7XDY5</accession>
<protein>
    <submittedName>
        <fullName evidence="2">41247_t:CDS:1</fullName>
    </submittedName>
</protein>
<name>A0ABN7XDY5_GIGMA</name>
<feature type="compositionally biased region" description="Basic and acidic residues" evidence="1">
    <location>
        <begin position="31"/>
        <end position="44"/>
    </location>
</feature>
<sequence>IEPMVSEQKFSELSQSSALSIETPINSPDLSSKKRTSDSTEKSPNKKAKKVGGKKVSSTLKQLIEELLTNIPIVGRSLEETSYTTDTRSIFLQLSDKIDSAESKNKDASRALISSYFDFGEALFNQYKELKPTYGKEGARALVKSEVRKEISKTKLSEDALQKRMERAQKMHRIFNTIGKEKIVHIVSTPPGFILNLTGDDTNYMIAE</sequence>
<feature type="compositionally biased region" description="Polar residues" evidence="1">
    <location>
        <begin position="11"/>
        <end position="30"/>
    </location>
</feature>
<keyword evidence="3" id="KW-1185">Reference proteome</keyword>
<feature type="non-terminal residue" evidence="2">
    <location>
        <position position="208"/>
    </location>
</feature>
<evidence type="ECO:0000313" key="2">
    <source>
        <dbReference type="EMBL" id="CAG8853493.1"/>
    </source>
</evidence>
<organism evidence="2 3">
    <name type="scientific">Gigaspora margarita</name>
    <dbReference type="NCBI Taxonomy" id="4874"/>
    <lineage>
        <taxon>Eukaryota</taxon>
        <taxon>Fungi</taxon>
        <taxon>Fungi incertae sedis</taxon>
        <taxon>Mucoromycota</taxon>
        <taxon>Glomeromycotina</taxon>
        <taxon>Glomeromycetes</taxon>
        <taxon>Diversisporales</taxon>
        <taxon>Gigasporaceae</taxon>
        <taxon>Gigaspora</taxon>
    </lineage>
</organism>
<dbReference type="Proteomes" id="UP000789901">
    <property type="component" value="Unassembled WGS sequence"/>
</dbReference>
<feature type="region of interest" description="Disordered" evidence="1">
    <location>
        <begin position="1"/>
        <end position="54"/>
    </location>
</feature>
<proteinExistence type="predicted"/>